<gene>
    <name evidence="10" type="ORF">OFUS_LOCUS25159</name>
</gene>
<keyword evidence="7 9" id="KW-0472">Membrane</keyword>
<dbReference type="Pfam" id="PF03567">
    <property type="entry name" value="Sulfotransfer_2"/>
    <property type="match status" value="2"/>
</dbReference>
<dbReference type="EMBL" id="CAIIXF020000012">
    <property type="protein sequence ID" value="CAH1801362.1"/>
    <property type="molecule type" value="Genomic_DNA"/>
</dbReference>
<evidence type="ECO:0000256" key="2">
    <source>
        <dbReference type="ARBA" id="ARBA00006339"/>
    </source>
</evidence>
<protein>
    <recommendedName>
        <fullName evidence="9">Carbohydrate sulfotransferase</fullName>
        <ecNumber evidence="9">2.8.2.-</ecNumber>
    </recommendedName>
</protein>
<evidence type="ECO:0000256" key="8">
    <source>
        <dbReference type="ARBA" id="ARBA00023180"/>
    </source>
</evidence>
<keyword evidence="8 9" id="KW-0325">Glycoprotein</keyword>
<dbReference type="InterPro" id="IPR018011">
    <property type="entry name" value="Carb_sulfotrans_8-10"/>
</dbReference>
<dbReference type="PANTHER" id="PTHR12137:SF54">
    <property type="entry name" value="CARBOHYDRATE SULFOTRANSFERASE"/>
    <property type="match status" value="1"/>
</dbReference>
<evidence type="ECO:0000256" key="6">
    <source>
        <dbReference type="ARBA" id="ARBA00023034"/>
    </source>
</evidence>
<dbReference type="EC" id="2.8.2.-" evidence="9"/>
<evidence type="ECO:0000256" key="1">
    <source>
        <dbReference type="ARBA" id="ARBA00004323"/>
    </source>
</evidence>
<keyword evidence="9" id="KW-0119">Carbohydrate metabolism</keyword>
<keyword evidence="4 9" id="KW-0812">Transmembrane</keyword>
<name>A0A8S4Q7E9_OWEFU</name>
<comment type="subcellular location">
    <subcellularLocation>
        <location evidence="1 9">Golgi apparatus membrane</location>
        <topology evidence="1 9">Single-pass type II membrane protein</topology>
    </subcellularLocation>
</comment>
<evidence type="ECO:0000256" key="3">
    <source>
        <dbReference type="ARBA" id="ARBA00022679"/>
    </source>
</evidence>
<evidence type="ECO:0000256" key="4">
    <source>
        <dbReference type="ARBA" id="ARBA00022692"/>
    </source>
</evidence>
<dbReference type="AlphaFoldDB" id="A0A8S4Q7E9"/>
<dbReference type="Proteomes" id="UP000749559">
    <property type="component" value="Unassembled WGS sequence"/>
</dbReference>
<feature type="non-terminal residue" evidence="10">
    <location>
        <position position="440"/>
    </location>
</feature>
<keyword evidence="6 9" id="KW-0333">Golgi apparatus</keyword>
<dbReference type="GO" id="GO:0016051">
    <property type="term" value="P:carbohydrate biosynthetic process"/>
    <property type="evidence" value="ECO:0007669"/>
    <property type="project" value="InterPro"/>
</dbReference>
<evidence type="ECO:0000256" key="5">
    <source>
        <dbReference type="ARBA" id="ARBA00022989"/>
    </source>
</evidence>
<dbReference type="Gene3D" id="3.40.50.300">
    <property type="entry name" value="P-loop containing nucleotide triphosphate hydrolases"/>
    <property type="match status" value="1"/>
</dbReference>
<keyword evidence="11" id="KW-1185">Reference proteome</keyword>
<dbReference type="GO" id="GO:0008146">
    <property type="term" value="F:sulfotransferase activity"/>
    <property type="evidence" value="ECO:0007669"/>
    <property type="project" value="InterPro"/>
</dbReference>
<evidence type="ECO:0000256" key="9">
    <source>
        <dbReference type="RuleBase" id="RU364020"/>
    </source>
</evidence>
<accession>A0A8S4Q7E9</accession>
<comment type="caution">
    <text evidence="10">The sequence shown here is derived from an EMBL/GenBank/DDBJ whole genome shotgun (WGS) entry which is preliminary data.</text>
</comment>
<evidence type="ECO:0000256" key="7">
    <source>
        <dbReference type="ARBA" id="ARBA00023136"/>
    </source>
</evidence>
<proteinExistence type="inferred from homology"/>
<comment type="similarity">
    <text evidence="2 9">Belongs to the sulfotransferase 2 family.</text>
</comment>
<feature type="transmembrane region" description="Helical" evidence="9">
    <location>
        <begin position="27"/>
        <end position="46"/>
    </location>
</feature>
<sequence>MGNCLSDWIANRHINKLKMCGASLNKVALTVCLFIGTILIIVSEIFELKPLHKIKDWNIQTELAKLNLAELSTMKVLKERRQHLEKMCALHPEISKQNTPGGSVMVGKHFPFVYCNIQKVGSSTFKRILYSLEKNISNPYKMRAIEAHLHGGVRTYIVKQNNIDAKMLNKIENYTKVVIVRDPINRLISAYWDKMYSINPSFWCRRNIAGMIFNLYRRGKVSTDDTSTVNSFNESGDTSTNNDTSVPNCICDISFKEFIGYIIQQDNKHINLNKHWRPLYKNCNPCKDMKYDVIAHLETFNEDTNFFLKKISGTNQQHDEHDSDVITREVDILLRGYSMPQTKSMCGYSMQDLIVRAFQGLVARGYISQGAMLPALNPDPKFYTRERLYALFLKLYQTSNGYRISKAELRRNMLKQLPSDMIEKIYDIYKYDFELFGYEY</sequence>
<keyword evidence="5 9" id="KW-1133">Transmembrane helix</keyword>
<dbReference type="OrthoDB" id="6380564at2759"/>
<evidence type="ECO:0000313" key="10">
    <source>
        <dbReference type="EMBL" id="CAH1801362.1"/>
    </source>
</evidence>
<evidence type="ECO:0000313" key="11">
    <source>
        <dbReference type="Proteomes" id="UP000749559"/>
    </source>
</evidence>
<organism evidence="10 11">
    <name type="scientific">Owenia fusiformis</name>
    <name type="common">Polychaete worm</name>
    <dbReference type="NCBI Taxonomy" id="6347"/>
    <lineage>
        <taxon>Eukaryota</taxon>
        <taxon>Metazoa</taxon>
        <taxon>Spiralia</taxon>
        <taxon>Lophotrochozoa</taxon>
        <taxon>Annelida</taxon>
        <taxon>Polychaeta</taxon>
        <taxon>Sedentaria</taxon>
        <taxon>Canalipalpata</taxon>
        <taxon>Sabellida</taxon>
        <taxon>Oweniida</taxon>
        <taxon>Oweniidae</taxon>
        <taxon>Owenia</taxon>
    </lineage>
</organism>
<dbReference type="InterPro" id="IPR027417">
    <property type="entry name" value="P-loop_NTPase"/>
</dbReference>
<keyword evidence="9" id="KW-0735">Signal-anchor</keyword>
<dbReference type="PANTHER" id="PTHR12137">
    <property type="entry name" value="CARBOHYDRATE SULFOTRANSFERASE"/>
    <property type="match status" value="1"/>
</dbReference>
<dbReference type="InterPro" id="IPR005331">
    <property type="entry name" value="Sulfotransferase"/>
</dbReference>
<reference evidence="10" key="1">
    <citation type="submission" date="2022-03" db="EMBL/GenBank/DDBJ databases">
        <authorList>
            <person name="Martin C."/>
        </authorList>
    </citation>
    <scope>NUCLEOTIDE SEQUENCE</scope>
</reference>
<keyword evidence="3 9" id="KW-0808">Transferase</keyword>
<dbReference type="GO" id="GO:0000139">
    <property type="term" value="C:Golgi membrane"/>
    <property type="evidence" value="ECO:0007669"/>
    <property type="project" value="UniProtKB-SubCell"/>
</dbReference>